<evidence type="ECO:0000313" key="2">
    <source>
        <dbReference type="Proteomes" id="UP000807785"/>
    </source>
</evidence>
<dbReference type="AlphaFoldDB" id="A0A9D7E1E9"/>
<name>A0A9D7E1E9_9PROT</name>
<proteinExistence type="predicted"/>
<evidence type="ECO:0000313" key="1">
    <source>
        <dbReference type="EMBL" id="MBK6972389.1"/>
    </source>
</evidence>
<organism evidence="1 2">
    <name type="scientific">Candidatus Methylophosphatis roskildensis</name>
    <dbReference type="NCBI Taxonomy" id="2899263"/>
    <lineage>
        <taxon>Bacteria</taxon>
        <taxon>Pseudomonadati</taxon>
        <taxon>Pseudomonadota</taxon>
        <taxon>Betaproteobacteria</taxon>
        <taxon>Nitrosomonadales</taxon>
        <taxon>Sterolibacteriaceae</taxon>
        <taxon>Candidatus Methylophosphatis</taxon>
    </lineage>
</organism>
<dbReference type="EMBL" id="JADJEV010000002">
    <property type="protein sequence ID" value="MBK6972389.1"/>
    <property type="molecule type" value="Genomic_DNA"/>
</dbReference>
<gene>
    <name evidence="1" type="ORF">IPH26_05330</name>
</gene>
<dbReference type="Proteomes" id="UP000807785">
    <property type="component" value="Unassembled WGS sequence"/>
</dbReference>
<comment type="caution">
    <text evidence="1">The sequence shown here is derived from an EMBL/GenBank/DDBJ whole genome shotgun (WGS) entry which is preliminary data.</text>
</comment>
<sequence>MGGRVPGPQCQASDPQIIDTSTLCVARTPMPGVLGEDTHRPELQALDAALDALQSQAQNFAWRFINDARARAAYVSRIAEAAAQIRRDVLAGVVSAEDGARFANEARNLIMEESRAITSAIGRAGAQAAKASGLTLDEAIDKSAKKLFPGNSFADLTVAQRRQVFMEVIEASGRSRPRFTNQIPKWTRFGRSLAVVTVAISAYNIWEAKNKVRQSAKEGATLLGGALGGAAANASAGFLCGPGAPVCVTALFIIGGLAGALIFSAAADYALDQQEVVGWLGE</sequence>
<reference evidence="1" key="1">
    <citation type="submission" date="2020-10" db="EMBL/GenBank/DDBJ databases">
        <title>Connecting structure to function with the recovery of over 1000 high-quality activated sludge metagenome-assembled genomes encoding full-length rRNA genes using long-read sequencing.</title>
        <authorList>
            <person name="Singleton C.M."/>
            <person name="Petriglieri F."/>
            <person name="Kristensen J.M."/>
            <person name="Kirkegaard R.H."/>
            <person name="Michaelsen T.Y."/>
            <person name="Andersen M.H."/>
            <person name="Karst S.M."/>
            <person name="Dueholm M.S."/>
            <person name="Nielsen P.H."/>
            <person name="Albertsen M."/>
        </authorList>
    </citation>
    <scope>NUCLEOTIDE SEQUENCE</scope>
    <source>
        <strain evidence="1">Bjer_18-Q3-R1-45_BAT3C.347</strain>
    </source>
</reference>
<accession>A0A9D7E1E9</accession>
<protein>
    <submittedName>
        <fullName evidence="1">Uncharacterized protein</fullName>
    </submittedName>
</protein>